<dbReference type="Pfam" id="PF11848">
    <property type="entry name" value="DUF3368"/>
    <property type="match status" value="1"/>
</dbReference>
<reference evidence="1 2" key="1">
    <citation type="journal article" date="2014" name="ISME J.">
        <title>Candidatus Competibacter-lineage genomes retrieved from metagenomes reveal functional metabolic diversity.</title>
        <authorList>
            <person name="McIlroy S.J."/>
            <person name="Albertsen M."/>
            <person name="Andresen E.K."/>
            <person name="Saunders A.M."/>
            <person name="Kristiansen R."/>
            <person name="Stokholm-Bjerregaard M."/>
            <person name="Nielsen K.L."/>
            <person name="Nielsen P.H."/>
        </authorList>
    </citation>
    <scope>NUCLEOTIDE SEQUENCE [LARGE SCALE GENOMIC DNA]</scope>
    <source>
        <strain evidence="1 2">Run_B_J11</strain>
    </source>
</reference>
<sequence>MNKRTVINAGPLVALSLLERLDLLPALFREFWIPAPVYAEVIIAGLGRPGAADLSAPQWVAHIRQGPEPDPLLVAELDPGEASVIALARTLLPCTVIIDERRGRRIAHQIYGLPVKGTAGLLAEARRRGLVGDLRPMLYQLKAAGYFLADSVIDAACEAAEDPD</sequence>
<dbReference type="PANTHER" id="PTHR39550:SF1">
    <property type="entry name" value="SLL0658 PROTEIN"/>
    <property type="match status" value="1"/>
</dbReference>
<dbReference type="PANTHER" id="PTHR39550">
    <property type="entry name" value="SLL0658 PROTEIN"/>
    <property type="match status" value="1"/>
</dbReference>
<comment type="caution">
    <text evidence="1">The sequence shown here is derived from an EMBL/GenBank/DDBJ whole genome shotgun (WGS) entry which is preliminary data.</text>
</comment>
<evidence type="ECO:0000313" key="1">
    <source>
        <dbReference type="EMBL" id="CDH44998.1"/>
    </source>
</evidence>
<dbReference type="InterPro" id="IPR021799">
    <property type="entry name" value="PIN-like_prokaryotic"/>
</dbReference>
<organism evidence="1 2">
    <name type="scientific">Candidatus Contendobacter odensis Run_B_J11</name>
    <dbReference type="NCBI Taxonomy" id="1400861"/>
    <lineage>
        <taxon>Bacteria</taxon>
        <taxon>Pseudomonadati</taxon>
        <taxon>Pseudomonadota</taxon>
        <taxon>Gammaproteobacteria</taxon>
        <taxon>Candidatus Competibacteraceae</taxon>
        <taxon>Candidatus Contendibacter</taxon>
    </lineage>
</organism>
<dbReference type="AlphaFoldDB" id="A0A7U7GB39"/>
<keyword evidence="2" id="KW-1185">Reference proteome</keyword>
<gene>
    <name evidence="1" type="ORF">BN874_200068</name>
</gene>
<dbReference type="Proteomes" id="UP000019184">
    <property type="component" value="Unassembled WGS sequence"/>
</dbReference>
<dbReference type="EMBL" id="CBTK010000113">
    <property type="protein sequence ID" value="CDH44998.1"/>
    <property type="molecule type" value="Genomic_DNA"/>
</dbReference>
<evidence type="ECO:0008006" key="3">
    <source>
        <dbReference type="Google" id="ProtNLM"/>
    </source>
</evidence>
<evidence type="ECO:0000313" key="2">
    <source>
        <dbReference type="Proteomes" id="UP000019184"/>
    </source>
</evidence>
<name>A0A7U7GB39_9GAMM</name>
<dbReference type="RefSeq" id="WP_034432204.1">
    <property type="nucleotide sequence ID" value="NZ_CBTK010000113.1"/>
</dbReference>
<accession>A0A7U7GB39</accession>
<protein>
    <recommendedName>
        <fullName evidence="3">DUF3368 domain-containing protein</fullName>
    </recommendedName>
</protein>
<proteinExistence type="predicted"/>